<protein>
    <submittedName>
        <fullName evidence="3">Uncharacterized protein</fullName>
    </submittedName>
</protein>
<dbReference type="Proteomes" id="UP000440498">
    <property type="component" value="Unassembled WGS sequence"/>
</dbReference>
<dbReference type="AlphaFoldDB" id="A0A6A7N714"/>
<accession>A0A6A7N714</accession>
<gene>
    <name evidence="3" type="ORF">GEV02_21190</name>
</gene>
<comment type="caution">
    <text evidence="3">The sequence shown here is derived from an EMBL/GenBank/DDBJ whole genome shotgun (WGS) entry which is preliminary data.</text>
</comment>
<reference evidence="3 4" key="1">
    <citation type="submission" date="2019-10" db="EMBL/GenBank/DDBJ databases">
        <title>Two novel species isolated from a subtropical stream in China.</title>
        <authorList>
            <person name="Lu H."/>
        </authorList>
    </citation>
    <scope>NUCLEOTIDE SEQUENCE [LARGE SCALE GENOMIC DNA]</scope>
    <source>
        <strain evidence="3 4">FT29W</strain>
    </source>
</reference>
<keyword evidence="1" id="KW-0175">Coiled coil</keyword>
<proteinExistence type="predicted"/>
<name>A0A6A7N714_9BURK</name>
<dbReference type="RefSeq" id="WP_152839967.1">
    <property type="nucleotide sequence ID" value="NZ_WHUG01000009.1"/>
</dbReference>
<dbReference type="EMBL" id="WHUG01000009">
    <property type="protein sequence ID" value="MQA40672.1"/>
    <property type="molecule type" value="Genomic_DNA"/>
</dbReference>
<feature type="coiled-coil region" evidence="1">
    <location>
        <begin position="29"/>
        <end position="56"/>
    </location>
</feature>
<evidence type="ECO:0000313" key="4">
    <source>
        <dbReference type="Proteomes" id="UP000440498"/>
    </source>
</evidence>
<evidence type="ECO:0000256" key="1">
    <source>
        <dbReference type="SAM" id="Coils"/>
    </source>
</evidence>
<evidence type="ECO:0000313" key="3">
    <source>
        <dbReference type="EMBL" id="MQA40672.1"/>
    </source>
</evidence>
<sequence>MTIFHTPLAMPAREYAAILLPFVDYDAQLQAIRSLLERHQKNEKRQAEEIRQIELEIPHLSEEQSRWASGDWSDRMHASVFADAAHSMSAIGMLAPFIETIFCEAFSVAHSYHGNETDHLPDHHRWTMDVASRWDCRYSWTENGKRSQGIAAGIMQLSCATGLAEFLPADLEKTLGALFAYRNKMLHLGFEWPVPERAKFSTLIANANWPTTWFYWTTKGSEPWICYMTDDLISTCLTQIDGVLRAIGEFAVRKLPEPKSVETWTPPPESSTSSAGNS</sequence>
<keyword evidence="4" id="KW-1185">Reference proteome</keyword>
<evidence type="ECO:0000256" key="2">
    <source>
        <dbReference type="SAM" id="MobiDB-lite"/>
    </source>
</evidence>
<feature type="region of interest" description="Disordered" evidence="2">
    <location>
        <begin position="258"/>
        <end position="278"/>
    </location>
</feature>
<organism evidence="3 4">
    <name type="scientific">Rugamonas aquatica</name>
    <dbReference type="NCBI Taxonomy" id="2743357"/>
    <lineage>
        <taxon>Bacteria</taxon>
        <taxon>Pseudomonadati</taxon>
        <taxon>Pseudomonadota</taxon>
        <taxon>Betaproteobacteria</taxon>
        <taxon>Burkholderiales</taxon>
        <taxon>Oxalobacteraceae</taxon>
        <taxon>Telluria group</taxon>
        <taxon>Rugamonas</taxon>
    </lineage>
</organism>